<evidence type="ECO:0000313" key="4">
    <source>
        <dbReference type="Proteomes" id="UP001140453"/>
    </source>
</evidence>
<dbReference type="AlphaFoldDB" id="A0A9W9CX63"/>
<feature type="region of interest" description="Disordered" evidence="1">
    <location>
        <begin position="1"/>
        <end position="36"/>
    </location>
</feature>
<reference evidence="3" key="1">
    <citation type="submission" date="2022-10" db="EMBL/GenBank/DDBJ databases">
        <title>Tapping the CABI collections for fungal endophytes: first genome assemblies for Collariella, Neodidymelliopsis, Ascochyta clinopodiicola, Didymella pomorum, Didymosphaeria variabile, Neocosmospora piperis and Neocucurbitaria cava.</title>
        <authorList>
            <person name="Hill R."/>
        </authorList>
    </citation>
    <scope>NUCLEOTIDE SEQUENCE</scope>
    <source>
        <strain evidence="3">IMI 355082</strain>
    </source>
</reference>
<keyword evidence="2" id="KW-0472">Membrane</keyword>
<feature type="region of interest" description="Disordered" evidence="1">
    <location>
        <begin position="57"/>
        <end position="137"/>
    </location>
</feature>
<dbReference type="OrthoDB" id="5139479at2759"/>
<keyword evidence="4" id="KW-1185">Reference proteome</keyword>
<feature type="transmembrane region" description="Helical" evidence="2">
    <location>
        <begin position="622"/>
        <end position="643"/>
    </location>
</feature>
<evidence type="ECO:0000256" key="2">
    <source>
        <dbReference type="SAM" id="Phobius"/>
    </source>
</evidence>
<evidence type="ECO:0000313" key="3">
    <source>
        <dbReference type="EMBL" id="KAJ4390816.1"/>
    </source>
</evidence>
<feature type="transmembrane region" description="Helical" evidence="2">
    <location>
        <begin position="198"/>
        <end position="219"/>
    </location>
</feature>
<feature type="transmembrane region" description="Helical" evidence="2">
    <location>
        <begin position="267"/>
        <end position="292"/>
    </location>
</feature>
<evidence type="ECO:0000256" key="1">
    <source>
        <dbReference type="SAM" id="MobiDB-lite"/>
    </source>
</evidence>
<protein>
    <submittedName>
        <fullName evidence="3">Uncharacterized protein</fullName>
    </submittedName>
</protein>
<proteinExistence type="predicted"/>
<feature type="transmembrane region" description="Helical" evidence="2">
    <location>
        <begin position="235"/>
        <end position="255"/>
    </location>
</feature>
<feature type="transmembrane region" description="Helical" evidence="2">
    <location>
        <begin position="156"/>
        <end position="177"/>
    </location>
</feature>
<feature type="compositionally biased region" description="Polar residues" evidence="1">
    <location>
        <begin position="26"/>
        <end position="36"/>
    </location>
</feature>
<organism evidence="3 4">
    <name type="scientific">Gnomoniopsis smithogilvyi</name>
    <dbReference type="NCBI Taxonomy" id="1191159"/>
    <lineage>
        <taxon>Eukaryota</taxon>
        <taxon>Fungi</taxon>
        <taxon>Dikarya</taxon>
        <taxon>Ascomycota</taxon>
        <taxon>Pezizomycotina</taxon>
        <taxon>Sordariomycetes</taxon>
        <taxon>Sordariomycetidae</taxon>
        <taxon>Diaporthales</taxon>
        <taxon>Gnomoniaceae</taxon>
        <taxon>Gnomoniopsis</taxon>
    </lineage>
</organism>
<sequence>MNRPARYSEYDSKYYEASYQPEASRGRSNTDTTASRAITLNELHAWTKQQEWCERRSTKTFEDGQQRHRAATEDFTEWPSIRIEEPASGPKYSEAPDSESRYNHNFLRPPPSNRDSYFGPPPTEQTGGNGTPPLRRRSTKRMSAVIDLQESSRFGWWTPGLLLATVVMVTITAMYANGSVKSLMQERFFTNSSSNAILVLRILTEACALLLAALVVLVVEDLQWALASRPQGVSLLHFVGLDAGTGMWGLIRLLLTADWSEKYSSLFRLLVICTIPLPGIILMGDITLQLVFFPQHTYPVAAGIDKFNSSFISEVDDTILTALLVSMGSPSWSNKDTWSVDSLGPEHGRCTVSDTDKSWTPCAESHMLTGGILGVSPQSDNLTLYPKSTAYVVPRTRTLQLEYGTVHDIEGLYNNGTCYTVGANYAASYWCTATGEDHELLFGSSYCPLAIQFKGQCLNDTSWTSPLQIASSLFVFKRYATVNYDRGNFSVLSVTDLSPPEQEIIELNDYMTAISAVVPGFRSKDDTAGTSNNVTKGDNSALAIYAVSALPVNDNQVARTMSLAAVRKAMSVPFNYFHANYFSNESIFEVTRPRTGLSEDMYTTMSLAIGSRQVVAGQISRWAFGLLCGILLALSAATIVVTARICERRPQRCGYPTLDFAAVCAVKGGIPRPPSSESDEENKKTGARGLHRSLTSLGMKPGAFQVANRIKGEKVMLG</sequence>
<accession>A0A9W9CX63</accession>
<keyword evidence="2" id="KW-1133">Transmembrane helix</keyword>
<feature type="compositionally biased region" description="Basic and acidic residues" evidence="1">
    <location>
        <begin position="57"/>
        <end position="72"/>
    </location>
</feature>
<feature type="compositionally biased region" description="Basic and acidic residues" evidence="1">
    <location>
        <begin position="1"/>
        <end position="14"/>
    </location>
</feature>
<dbReference type="EMBL" id="JAPEVB010000003">
    <property type="protein sequence ID" value="KAJ4390816.1"/>
    <property type="molecule type" value="Genomic_DNA"/>
</dbReference>
<dbReference type="Proteomes" id="UP001140453">
    <property type="component" value="Unassembled WGS sequence"/>
</dbReference>
<gene>
    <name evidence="3" type="ORF">N0V93_004414</name>
</gene>
<keyword evidence="2" id="KW-0812">Transmembrane</keyword>
<comment type="caution">
    <text evidence="3">The sequence shown here is derived from an EMBL/GenBank/DDBJ whole genome shotgun (WGS) entry which is preliminary data.</text>
</comment>
<name>A0A9W9CX63_9PEZI</name>
<feature type="region of interest" description="Disordered" evidence="1">
    <location>
        <begin position="671"/>
        <end position="691"/>
    </location>
</feature>